<feature type="region of interest" description="Disordered" evidence="1">
    <location>
        <begin position="157"/>
        <end position="176"/>
    </location>
</feature>
<gene>
    <name evidence="2" type="ORF">BIW11_02044</name>
</gene>
<keyword evidence="3" id="KW-1185">Reference proteome</keyword>
<dbReference type="GO" id="GO:0016853">
    <property type="term" value="F:isomerase activity"/>
    <property type="evidence" value="ECO:0007669"/>
    <property type="project" value="UniProtKB-KW"/>
</dbReference>
<feature type="compositionally biased region" description="Basic and acidic residues" evidence="1">
    <location>
        <begin position="207"/>
        <end position="233"/>
    </location>
</feature>
<keyword evidence="2" id="KW-0413">Isomerase</keyword>
<protein>
    <submittedName>
        <fullName evidence="2">Peptidyl-prolyl cis-trans isomerase CWC27-like</fullName>
    </submittedName>
</protein>
<dbReference type="InParanoid" id="A0A1V9X4U0"/>
<dbReference type="STRING" id="418985.A0A1V9X4U0"/>
<reference evidence="2 3" key="1">
    <citation type="journal article" date="2017" name="Gigascience">
        <title>Draft genome of the honey bee ectoparasitic mite, Tropilaelaps mercedesae, is shaped by the parasitic life history.</title>
        <authorList>
            <person name="Dong X."/>
            <person name="Armstrong S.D."/>
            <person name="Xia D."/>
            <person name="Makepeace B.L."/>
            <person name="Darby A.C."/>
            <person name="Kadowaki T."/>
        </authorList>
    </citation>
    <scope>NUCLEOTIDE SEQUENCE [LARGE SCALE GENOMIC DNA]</scope>
    <source>
        <strain evidence="2">Wuxi-XJTLU</strain>
    </source>
</reference>
<evidence type="ECO:0000313" key="2">
    <source>
        <dbReference type="EMBL" id="OQR68282.1"/>
    </source>
</evidence>
<dbReference type="Proteomes" id="UP000192247">
    <property type="component" value="Unassembled WGS sequence"/>
</dbReference>
<feature type="compositionally biased region" description="Basic and acidic residues" evidence="1">
    <location>
        <begin position="347"/>
        <end position="361"/>
    </location>
</feature>
<dbReference type="OrthoDB" id="442970at2759"/>
<feature type="region of interest" description="Disordered" evidence="1">
    <location>
        <begin position="207"/>
        <end position="242"/>
    </location>
</feature>
<dbReference type="AlphaFoldDB" id="A0A1V9X4U0"/>
<evidence type="ECO:0000256" key="1">
    <source>
        <dbReference type="SAM" id="MobiDB-lite"/>
    </source>
</evidence>
<dbReference type="FunCoup" id="A0A1V9X4U0">
    <property type="interactions" value="754"/>
</dbReference>
<feature type="compositionally biased region" description="Basic residues" evidence="1">
    <location>
        <begin position="363"/>
        <end position="378"/>
    </location>
</feature>
<feature type="compositionally biased region" description="Basic and acidic residues" evidence="1">
    <location>
        <begin position="129"/>
        <end position="150"/>
    </location>
</feature>
<proteinExistence type="predicted"/>
<feature type="region of interest" description="Disordered" evidence="1">
    <location>
        <begin position="288"/>
        <end position="387"/>
    </location>
</feature>
<organism evidence="2 3">
    <name type="scientific">Tropilaelaps mercedesae</name>
    <dbReference type="NCBI Taxonomy" id="418985"/>
    <lineage>
        <taxon>Eukaryota</taxon>
        <taxon>Metazoa</taxon>
        <taxon>Ecdysozoa</taxon>
        <taxon>Arthropoda</taxon>
        <taxon>Chelicerata</taxon>
        <taxon>Arachnida</taxon>
        <taxon>Acari</taxon>
        <taxon>Parasitiformes</taxon>
        <taxon>Mesostigmata</taxon>
        <taxon>Gamasina</taxon>
        <taxon>Dermanyssoidea</taxon>
        <taxon>Laelapidae</taxon>
        <taxon>Tropilaelaps</taxon>
    </lineage>
</organism>
<feature type="compositionally biased region" description="Basic and acidic residues" evidence="1">
    <location>
        <begin position="101"/>
        <end position="111"/>
    </location>
</feature>
<name>A0A1V9X4U0_9ACAR</name>
<feature type="compositionally biased region" description="Basic and acidic residues" evidence="1">
    <location>
        <begin position="157"/>
        <end position="174"/>
    </location>
</feature>
<feature type="compositionally biased region" description="Basic and acidic residues" evidence="1">
    <location>
        <begin position="42"/>
        <end position="57"/>
    </location>
</feature>
<feature type="non-terminal residue" evidence="2">
    <location>
        <position position="1"/>
    </location>
</feature>
<feature type="region of interest" description="Disordered" evidence="1">
    <location>
        <begin position="35"/>
        <end position="150"/>
    </location>
</feature>
<evidence type="ECO:0000313" key="3">
    <source>
        <dbReference type="Proteomes" id="UP000192247"/>
    </source>
</evidence>
<comment type="caution">
    <text evidence="2">The sequence shown here is derived from an EMBL/GenBank/DDBJ whole genome shotgun (WGS) entry which is preliminary data.</text>
</comment>
<sequence length="387" mass="44498">VGGDTVYNMLKLEDGDVDANDRPEFPHKIRLAEVVENPFPDIEPRKHRERDATDRLRDRAKKTKDKGKKDFNLLSFGDEAEEEQVELSEIVEKRFRGKSKSSHDLLKDDKTLSSQPAFVREPDPEVGPDDAKADPKRRESARESGAVDRVREKLKERCDRRAGDRAHLEQRAEDDVNVDNYFEEQRRRKARKEIEDIRGEYKKLRREMKVADRKEKDEAGKQKAASAEDDKGGSVKLKQAQEAAGDNDLLASFYAEQARYSKATTAQLKKTNKNDREATTLAILERFKAKLHRQAPATGRARRKHGDGAGVDDNSADRQDSDSEDTAWMQHELRFEEHGPVVAKDASTQKEDMYDITDPRHPLNARKRKDHSSRRKSSRREDNSNRR</sequence>
<dbReference type="EMBL" id="MNPL01025455">
    <property type="protein sequence ID" value="OQR68282.1"/>
    <property type="molecule type" value="Genomic_DNA"/>
</dbReference>
<accession>A0A1V9X4U0</accession>